<accession>A0ABN7AJT3</accession>
<sequence>MGKDGDRQIEQTPVALFRGLSETGSYSGEWKPKVLPWLMKVRVPSKQGATESPCNSTYRSENFLREGIYRSSGCLLSSRDMYTTARRTGIAIVRSDRRKPVLRMDKACSSSEVSLLGSESVRIWDYHTDR</sequence>
<evidence type="ECO:0000313" key="2">
    <source>
        <dbReference type="Proteomes" id="UP001307889"/>
    </source>
</evidence>
<keyword evidence="2" id="KW-1185">Reference proteome</keyword>
<name>A0ABN7AJT3_9HEMI</name>
<reference evidence="1 2" key="1">
    <citation type="submission" date="2023-09" db="EMBL/GenBank/DDBJ databases">
        <title>Nesidiocoris tenuis whole genome shotgun sequence.</title>
        <authorList>
            <person name="Shibata T."/>
            <person name="Shimoda M."/>
            <person name="Kobayashi T."/>
            <person name="Uehara T."/>
        </authorList>
    </citation>
    <scope>NUCLEOTIDE SEQUENCE [LARGE SCALE GENOMIC DNA]</scope>
    <source>
        <strain evidence="1 2">Japan</strain>
    </source>
</reference>
<proteinExistence type="predicted"/>
<dbReference type="Proteomes" id="UP001307889">
    <property type="component" value="Chromosome 3"/>
</dbReference>
<protein>
    <submittedName>
        <fullName evidence="1">Uncharacterized protein</fullName>
    </submittedName>
</protein>
<organism evidence="1 2">
    <name type="scientific">Nesidiocoris tenuis</name>
    <dbReference type="NCBI Taxonomy" id="355587"/>
    <lineage>
        <taxon>Eukaryota</taxon>
        <taxon>Metazoa</taxon>
        <taxon>Ecdysozoa</taxon>
        <taxon>Arthropoda</taxon>
        <taxon>Hexapoda</taxon>
        <taxon>Insecta</taxon>
        <taxon>Pterygota</taxon>
        <taxon>Neoptera</taxon>
        <taxon>Paraneoptera</taxon>
        <taxon>Hemiptera</taxon>
        <taxon>Heteroptera</taxon>
        <taxon>Panheteroptera</taxon>
        <taxon>Cimicomorpha</taxon>
        <taxon>Miridae</taxon>
        <taxon>Dicyphina</taxon>
        <taxon>Nesidiocoris</taxon>
    </lineage>
</organism>
<dbReference type="EMBL" id="AP028911">
    <property type="protein sequence ID" value="BES92518.1"/>
    <property type="molecule type" value="Genomic_DNA"/>
</dbReference>
<evidence type="ECO:0000313" key="1">
    <source>
        <dbReference type="EMBL" id="BES92518.1"/>
    </source>
</evidence>
<gene>
    <name evidence="1" type="ORF">NTJ_05328</name>
</gene>